<reference evidence="1 2" key="1">
    <citation type="submission" date="2022-10" db="EMBL/GenBank/DDBJ databases">
        <title>Draft genome assembly of moderately radiation resistant bacterium Metabacillus halosaccharovorans.</title>
        <authorList>
            <person name="Pal S."/>
            <person name="Gopinathan A."/>
        </authorList>
    </citation>
    <scope>NUCLEOTIDE SEQUENCE [LARGE SCALE GENOMIC DNA]</scope>
    <source>
        <strain evidence="1 2">VITHBRA001</strain>
    </source>
</reference>
<comment type="caution">
    <text evidence="1">The sequence shown here is derived from an EMBL/GenBank/DDBJ whole genome shotgun (WGS) entry which is preliminary data.</text>
</comment>
<evidence type="ECO:0000313" key="2">
    <source>
        <dbReference type="Proteomes" id="UP001526147"/>
    </source>
</evidence>
<dbReference type="RefSeq" id="WP_264142370.1">
    <property type="nucleotide sequence ID" value="NZ_JAOYEY010000032.1"/>
</dbReference>
<dbReference type="EMBL" id="JAOYEY010000032">
    <property type="protein sequence ID" value="MCV9885622.1"/>
    <property type="molecule type" value="Genomic_DNA"/>
</dbReference>
<gene>
    <name evidence="1" type="ORF">OIH86_08140</name>
</gene>
<dbReference type="Proteomes" id="UP001526147">
    <property type="component" value="Unassembled WGS sequence"/>
</dbReference>
<accession>A0ABT3DEZ3</accession>
<organism evidence="1 2">
    <name type="scientific">Metabacillus halosaccharovorans</name>
    <dbReference type="NCBI Taxonomy" id="930124"/>
    <lineage>
        <taxon>Bacteria</taxon>
        <taxon>Bacillati</taxon>
        <taxon>Bacillota</taxon>
        <taxon>Bacilli</taxon>
        <taxon>Bacillales</taxon>
        <taxon>Bacillaceae</taxon>
        <taxon>Metabacillus</taxon>
    </lineage>
</organism>
<evidence type="ECO:0008006" key="3">
    <source>
        <dbReference type="Google" id="ProtNLM"/>
    </source>
</evidence>
<protein>
    <recommendedName>
        <fullName evidence="3">DUF3139 domain-containing protein</fullName>
    </recommendedName>
</protein>
<evidence type="ECO:0000313" key="1">
    <source>
        <dbReference type="EMBL" id="MCV9885622.1"/>
    </source>
</evidence>
<keyword evidence="2" id="KW-1185">Reference proteome</keyword>
<proteinExistence type="predicted"/>
<sequence>MYVLIAVLCLFFVIYSLYRSHQNAKWKLINSSLTKDEFFQVLDILSSANIRYKVQPPTPRKSHYDIYVQIDDEVSAIYLLQTAILTENRVTK</sequence>
<name>A0ABT3DEZ3_9BACI</name>